<evidence type="ECO:0000313" key="1">
    <source>
        <dbReference type="EMBL" id="ODM15662.1"/>
    </source>
</evidence>
<organism evidence="1 2">
    <name type="scientific">Aspergillus cristatus</name>
    <name type="common">Chinese Fuzhuan brick tea-fermentation fungus</name>
    <name type="synonym">Eurotium cristatum</name>
    <dbReference type="NCBI Taxonomy" id="573508"/>
    <lineage>
        <taxon>Eukaryota</taxon>
        <taxon>Fungi</taxon>
        <taxon>Dikarya</taxon>
        <taxon>Ascomycota</taxon>
        <taxon>Pezizomycotina</taxon>
        <taxon>Eurotiomycetes</taxon>
        <taxon>Eurotiomycetidae</taxon>
        <taxon>Eurotiales</taxon>
        <taxon>Aspergillaceae</taxon>
        <taxon>Aspergillus</taxon>
        <taxon>Aspergillus subgen. Aspergillus</taxon>
    </lineage>
</organism>
<dbReference type="OrthoDB" id="5238236at2759"/>
<evidence type="ECO:0000313" key="2">
    <source>
        <dbReference type="Proteomes" id="UP000094569"/>
    </source>
</evidence>
<dbReference type="EMBL" id="JXNT01000015">
    <property type="protein sequence ID" value="ODM15662.1"/>
    <property type="molecule type" value="Genomic_DNA"/>
</dbReference>
<dbReference type="Proteomes" id="UP000094569">
    <property type="component" value="Unassembled WGS sequence"/>
</dbReference>
<gene>
    <name evidence="1" type="ORF">SI65_08896</name>
</gene>
<comment type="caution">
    <text evidence="1">The sequence shown here is derived from an EMBL/GenBank/DDBJ whole genome shotgun (WGS) entry which is preliminary data.</text>
</comment>
<keyword evidence="2" id="KW-1185">Reference proteome</keyword>
<dbReference type="VEuPathDB" id="FungiDB:SI65_08896"/>
<dbReference type="AlphaFoldDB" id="A0A1E3B3Y4"/>
<accession>A0A1E3B3Y4</accession>
<protein>
    <submittedName>
        <fullName evidence="1">Uncharacterized protein</fullName>
    </submittedName>
</protein>
<reference evidence="1 2" key="1">
    <citation type="journal article" date="2016" name="BMC Genomics">
        <title>Comparative genomic and transcriptomic analyses of the Fuzhuan brick tea-fermentation fungus Aspergillus cristatus.</title>
        <authorList>
            <person name="Ge Y."/>
            <person name="Wang Y."/>
            <person name="Liu Y."/>
            <person name="Tan Y."/>
            <person name="Ren X."/>
            <person name="Zhang X."/>
            <person name="Hyde K.D."/>
            <person name="Liu Y."/>
            <person name="Liu Z."/>
        </authorList>
    </citation>
    <scope>NUCLEOTIDE SEQUENCE [LARGE SCALE GENOMIC DNA]</scope>
    <source>
        <strain evidence="1 2">GZAAS20.1005</strain>
    </source>
</reference>
<name>A0A1E3B3Y4_ASPCR</name>
<sequence>MHKICWTLLRAVEQQCRPLLTEMFGPMYIEHENQLPYVVSYVFMAATNTDRISAVIAKKREKVVTSALLVEAAGVLDDCP</sequence>
<proteinExistence type="predicted"/>
<dbReference type="STRING" id="573508.A0A1E3B3Y4"/>